<dbReference type="InterPro" id="IPR056003">
    <property type="entry name" value="CT398_CC_hairpin"/>
</dbReference>
<dbReference type="Pfam" id="PF24481">
    <property type="entry name" value="CT398_CC"/>
    <property type="match status" value="1"/>
</dbReference>
<feature type="domain" description="C4-type zinc ribbon" evidence="3">
    <location>
        <begin position="201"/>
        <end position="235"/>
    </location>
</feature>
<evidence type="ECO:0000259" key="3">
    <source>
        <dbReference type="Pfam" id="PF02591"/>
    </source>
</evidence>
<feature type="region of interest" description="Disordered" evidence="2">
    <location>
        <begin position="75"/>
        <end position="102"/>
    </location>
</feature>
<dbReference type="PATRIC" id="fig|1121362.3.peg.2018"/>
<dbReference type="OrthoDB" id="9784388at2"/>
<evidence type="ECO:0000256" key="2">
    <source>
        <dbReference type="SAM" id="MobiDB-lite"/>
    </source>
</evidence>
<dbReference type="EMBL" id="CP003697">
    <property type="protein sequence ID" value="AGF72997.1"/>
    <property type="molecule type" value="Genomic_DNA"/>
</dbReference>
<feature type="compositionally biased region" description="Basic and acidic residues" evidence="2">
    <location>
        <begin position="91"/>
        <end position="102"/>
    </location>
</feature>
<evidence type="ECO:0000259" key="4">
    <source>
        <dbReference type="Pfam" id="PF24481"/>
    </source>
</evidence>
<evidence type="ECO:0000256" key="1">
    <source>
        <dbReference type="SAM" id="Coils"/>
    </source>
</evidence>
<accession>M1NU60</accession>
<dbReference type="Pfam" id="PF02591">
    <property type="entry name" value="Zn_ribbon_9"/>
    <property type="match status" value="1"/>
</dbReference>
<feature type="coiled-coil region" evidence="1">
    <location>
        <begin position="102"/>
        <end position="157"/>
    </location>
</feature>
<evidence type="ECO:0000313" key="6">
    <source>
        <dbReference type="Proteomes" id="UP000011723"/>
    </source>
</evidence>
<proteinExistence type="predicted"/>
<dbReference type="InterPro" id="IPR003743">
    <property type="entry name" value="Zf-RING_7"/>
</dbReference>
<gene>
    <name evidence="5" type="ORF">A605_09975</name>
</gene>
<keyword evidence="1" id="KW-0175">Coiled coil</keyword>
<sequence>MKLDPTQQTTLLELATTERAIAAAGDRATETPEQQDLDRLLDEQRRMRDAAASAQMAVDDMEAEILRIQEDERKLRRRERDNKAQLGAETDPERRRDLEHDRYSAKSRIADLMAELQEAHNEIHALRNNRDVHGAQLDDLEVKIGTARRAADAANEAAAALQDPAEHIAALRAQLPEDVVAEYERQKIENEVGVAAFNGRACGGCFIVLPPADRSAIAGAAADELPQCPNCGSYLVRRGPEGQ</sequence>
<dbReference type="KEGG" id="chn:A605_09975"/>
<dbReference type="HOGENOM" id="CLU_073076_0_0_11"/>
<dbReference type="AlphaFoldDB" id="M1NU60"/>
<evidence type="ECO:0000313" key="5">
    <source>
        <dbReference type="EMBL" id="AGF72997.1"/>
    </source>
</evidence>
<reference evidence="5 6" key="1">
    <citation type="journal article" date="2012" name="Stand. Genomic Sci.">
        <title>Genome sequence of the halotolerant bacterium Corynebacterium halotolerans type strain YIM 70093(T) (= DSM 44683(T)).</title>
        <authorList>
            <person name="Ruckert C."/>
            <person name="Albersmeier A."/>
            <person name="Al-Dilaimi A."/>
            <person name="Niehaus K."/>
            <person name="Szczepanowski R."/>
            <person name="Kalinowski J."/>
        </authorList>
    </citation>
    <scope>NUCLEOTIDE SEQUENCE [LARGE SCALE GENOMIC DNA]</scope>
    <source>
        <strain evidence="5">YIM 70093</strain>
    </source>
</reference>
<dbReference type="Proteomes" id="UP000011723">
    <property type="component" value="Chromosome"/>
</dbReference>
<keyword evidence="6" id="KW-1185">Reference proteome</keyword>
<dbReference type="Gene3D" id="1.10.287.1490">
    <property type="match status" value="1"/>
</dbReference>
<dbReference type="STRING" id="1121362.A605_09975"/>
<feature type="domain" description="CT398-like coiled coil hairpin" evidence="4">
    <location>
        <begin position="18"/>
        <end position="187"/>
    </location>
</feature>
<name>M1NU60_9CORY</name>
<organism evidence="5 6">
    <name type="scientific">Corynebacterium halotolerans YIM 70093 = DSM 44683</name>
    <dbReference type="NCBI Taxonomy" id="1121362"/>
    <lineage>
        <taxon>Bacteria</taxon>
        <taxon>Bacillati</taxon>
        <taxon>Actinomycetota</taxon>
        <taxon>Actinomycetes</taxon>
        <taxon>Mycobacteriales</taxon>
        <taxon>Corynebacteriaceae</taxon>
        <taxon>Corynebacterium</taxon>
    </lineage>
</organism>
<dbReference type="RefSeq" id="WP_015401416.1">
    <property type="nucleotide sequence ID" value="NC_020302.1"/>
</dbReference>
<dbReference type="eggNOG" id="COG1579">
    <property type="taxonomic scope" value="Bacteria"/>
</dbReference>
<protein>
    <submittedName>
        <fullName evidence="5">Uncharacterized protein</fullName>
    </submittedName>
</protein>